<proteinExistence type="inferred from homology"/>
<name>A0A4S2LZQ8_OPIFE</name>
<dbReference type="Pfam" id="PF11357">
    <property type="entry name" value="Spy1"/>
    <property type="match status" value="1"/>
</dbReference>
<keyword evidence="4" id="KW-1185">Reference proteome</keyword>
<dbReference type="AlphaFoldDB" id="A0A4S2LZQ8"/>
<dbReference type="OrthoDB" id="9442170at2759"/>
<dbReference type="PANTHER" id="PTHR31545">
    <property type="entry name" value="SEEDY PROTEIN A/C FAMILY MEMBER"/>
    <property type="match status" value="1"/>
</dbReference>
<gene>
    <name evidence="3" type="ORF">CRM22_003878</name>
</gene>
<evidence type="ECO:0008006" key="5">
    <source>
        <dbReference type="Google" id="ProtNLM"/>
    </source>
</evidence>
<comment type="similarity">
    <text evidence="1">Belongs to the Speedy/Ringo family.</text>
</comment>
<sequence>MDWALNWFESISQKPLGCRKRKNDIEQTNTVRKKNIRHTPSTAGIVASTEPTTFMKYAASPKFIMNGNWAPSPQVLESNMLSAYVVQTKEMNEFFALLENDKIIKGFLDSDKCFKYADKFILACVFAYFKRCNFKSKEYNRINFFCCLYLAHDMEEDDEDLKYEIFPWALGKMWRQKISSFLLRKETIWARMNYRAIVSYMCCKELMSIMPAHPIWRRNRLTHHGYAIRTYAKPRDSNIPRGPYSSPQPCSECDIFYKHLFLSTTHTNISREHQNDSESTRIGCFGEVSELMSELIESEDEAFNPSPENILRNTGEESWLSQETYHSISLYSRIDGSFNFAEE</sequence>
<dbReference type="GO" id="GO:0019901">
    <property type="term" value="F:protein kinase binding"/>
    <property type="evidence" value="ECO:0007669"/>
    <property type="project" value="InterPro"/>
</dbReference>
<evidence type="ECO:0000256" key="1">
    <source>
        <dbReference type="ARBA" id="ARBA00010932"/>
    </source>
</evidence>
<dbReference type="InterPro" id="IPR020984">
    <property type="entry name" value="Speedy"/>
</dbReference>
<evidence type="ECO:0000313" key="3">
    <source>
        <dbReference type="EMBL" id="TGZ69186.1"/>
    </source>
</evidence>
<evidence type="ECO:0000256" key="2">
    <source>
        <dbReference type="ARBA" id="ARBA00023306"/>
    </source>
</evidence>
<protein>
    <recommendedName>
        <fullName evidence="5">Speedy protein A</fullName>
    </recommendedName>
</protein>
<dbReference type="Proteomes" id="UP000308267">
    <property type="component" value="Unassembled WGS sequence"/>
</dbReference>
<reference evidence="3 4" key="1">
    <citation type="journal article" date="2019" name="BMC Genomics">
        <title>New insights from Opisthorchis felineus genome: update on genomics of the epidemiologically important liver flukes.</title>
        <authorList>
            <person name="Ershov N.I."/>
            <person name="Mordvinov V.A."/>
            <person name="Prokhortchouk E.B."/>
            <person name="Pakharukova M.Y."/>
            <person name="Gunbin K.V."/>
            <person name="Ustyantsev K."/>
            <person name="Genaev M.A."/>
            <person name="Blinov A.G."/>
            <person name="Mazur A."/>
            <person name="Boulygina E."/>
            <person name="Tsygankova S."/>
            <person name="Khrameeva E."/>
            <person name="Chekanov N."/>
            <person name="Fan G."/>
            <person name="Xiao A."/>
            <person name="Zhang H."/>
            <person name="Xu X."/>
            <person name="Yang H."/>
            <person name="Solovyev V."/>
            <person name="Lee S.M."/>
            <person name="Liu X."/>
            <person name="Afonnikov D.A."/>
            <person name="Skryabin K.G."/>
        </authorList>
    </citation>
    <scope>NUCLEOTIDE SEQUENCE [LARGE SCALE GENOMIC DNA]</scope>
    <source>
        <strain evidence="3">AK-0245</strain>
        <tissue evidence="3">Whole organism</tissue>
    </source>
</reference>
<dbReference type="EMBL" id="SJOL01006187">
    <property type="protein sequence ID" value="TGZ69186.1"/>
    <property type="molecule type" value="Genomic_DNA"/>
</dbReference>
<keyword evidence="2" id="KW-0131">Cell cycle</keyword>
<dbReference type="InterPro" id="IPR052316">
    <property type="entry name" value="Speedy-Ringo_regulator"/>
</dbReference>
<dbReference type="PANTHER" id="PTHR31545:SF5">
    <property type="entry name" value="SPEEDY PROTEIN A"/>
    <property type="match status" value="1"/>
</dbReference>
<organism evidence="3 4">
    <name type="scientific">Opisthorchis felineus</name>
    <dbReference type="NCBI Taxonomy" id="147828"/>
    <lineage>
        <taxon>Eukaryota</taxon>
        <taxon>Metazoa</taxon>
        <taxon>Spiralia</taxon>
        <taxon>Lophotrochozoa</taxon>
        <taxon>Platyhelminthes</taxon>
        <taxon>Trematoda</taxon>
        <taxon>Digenea</taxon>
        <taxon>Opisthorchiida</taxon>
        <taxon>Opisthorchiata</taxon>
        <taxon>Opisthorchiidae</taxon>
        <taxon>Opisthorchis</taxon>
    </lineage>
</organism>
<dbReference type="STRING" id="147828.A0A4S2LZQ8"/>
<accession>A0A4S2LZQ8</accession>
<evidence type="ECO:0000313" key="4">
    <source>
        <dbReference type="Proteomes" id="UP000308267"/>
    </source>
</evidence>
<comment type="caution">
    <text evidence="3">The sequence shown here is derived from an EMBL/GenBank/DDBJ whole genome shotgun (WGS) entry which is preliminary data.</text>
</comment>